<dbReference type="Proteomes" id="UP001642540">
    <property type="component" value="Unassembled WGS sequence"/>
</dbReference>
<dbReference type="NCBIfam" id="TIGR00585">
    <property type="entry name" value="mutl"/>
    <property type="match status" value="1"/>
</dbReference>
<dbReference type="CDD" id="cd03483">
    <property type="entry name" value="MutL_Trans_MLH1"/>
    <property type="match status" value="1"/>
</dbReference>
<dbReference type="Gene3D" id="3.30.230.10">
    <property type="match status" value="1"/>
</dbReference>
<dbReference type="SMART" id="SM01340">
    <property type="entry name" value="DNA_mis_repair"/>
    <property type="match status" value="1"/>
</dbReference>
<reference evidence="7 8" key="1">
    <citation type="submission" date="2024-08" db="EMBL/GenBank/DDBJ databases">
        <authorList>
            <person name="Cucini C."/>
            <person name="Frati F."/>
        </authorList>
    </citation>
    <scope>NUCLEOTIDE SEQUENCE [LARGE SCALE GENOMIC DNA]</scope>
</reference>
<name>A0ABP1QXH7_9HEXA</name>
<evidence type="ECO:0000256" key="5">
    <source>
        <dbReference type="ARBA" id="ARBA00023242"/>
    </source>
</evidence>
<evidence type="ECO:0000256" key="3">
    <source>
        <dbReference type="ARBA" id="ARBA00022763"/>
    </source>
</evidence>
<dbReference type="EMBL" id="CAXLJM020000049">
    <property type="protein sequence ID" value="CAL8114384.1"/>
    <property type="molecule type" value="Genomic_DNA"/>
</dbReference>
<comment type="caution">
    <text evidence="7">The sequence shown here is derived from an EMBL/GenBank/DDBJ whole genome shotgun (WGS) entry which is preliminary data.</text>
</comment>
<proteinExistence type="inferred from homology"/>
<dbReference type="InterPro" id="IPR014721">
    <property type="entry name" value="Ribsml_uS5_D2-typ_fold_subgr"/>
</dbReference>
<evidence type="ECO:0000256" key="4">
    <source>
        <dbReference type="ARBA" id="ARBA00023204"/>
    </source>
</evidence>
<organism evidence="7 8">
    <name type="scientific">Orchesella dallaii</name>
    <dbReference type="NCBI Taxonomy" id="48710"/>
    <lineage>
        <taxon>Eukaryota</taxon>
        <taxon>Metazoa</taxon>
        <taxon>Ecdysozoa</taxon>
        <taxon>Arthropoda</taxon>
        <taxon>Hexapoda</taxon>
        <taxon>Collembola</taxon>
        <taxon>Entomobryomorpha</taxon>
        <taxon>Entomobryoidea</taxon>
        <taxon>Orchesellidae</taxon>
        <taxon>Orchesellinae</taxon>
        <taxon>Orchesella</taxon>
    </lineage>
</organism>
<accession>A0ABP1QXH7</accession>
<evidence type="ECO:0000259" key="6">
    <source>
        <dbReference type="SMART" id="SM01340"/>
    </source>
</evidence>
<dbReference type="InterPro" id="IPR036890">
    <property type="entry name" value="HATPase_C_sf"/>
</dbReference>
<dbReference type="Pfam" id="PF01119">
    <property type="entry name" value="DNA_mis_repair"/>
    <property type="match status" value="1"/>
</dbReference>
<dbReference type="InterPro" id="IPR038973">
    <property type="entry name" value="MutL/Mlh/Pms-like"/>
</dbReference>
<evidence type="ECO:0000256" key="1">
    <source>
        <dbReference type="ARBA" id="ARBA00004123"/>
    </source>
</evidence>
<keyword evidence="4" id="KW-0234">DNA repair</keyword>
<evidence type="ECO:0000313" key="8">
    <source>
        <dbReference type="Proteomes" id="UP001642540"/>
    </source>
</evidence>
<dbReference type="PROSITE" id="PS00058">
    <property type="entry name" value="DNA_MISMATCH_REPAIR_1"/>
    <property type="match status" value="1"/>
</dbReference>
<dbReference type="Pfam" id="PF16413">
    <property type="entry name" value="Mlh1_C"/>
    <property type="match status" value="1"/>
</dbReference>
<keyword evidence="3" id="KW-0227">DNA damage</keyword>
<keyword evidence="5" id="KW-0539">Nucleus</keyword>
<keyword evidence="8" id="KW-1185">Reference proteome</keyword>
<dbReference type="Gene3D" id="3.30.565.10">
    <property type="entry name" value="Histidine kinase-like ATPase, C-terminal domain"/>
    <property type="match status" value="1"/>
</dbReference>
<dbReference type="Pfam" id="PF13589">
    <property type="entry name" value="HATPase_c_3"/>
    <property type="match status" value="1"/>
</dbReference>
<evidence type="ECO:0000313" key="7">
    <source>
        <dbReference type="EMBL" id="CAL8114384.1"/>
    </source>
</evidence>
<gene>
    <name evidence="7" type="ORF">ODALV1_LOCUS16444</name>
</gene>
<dbReference type="InterPro" id="IPR002099">
    <property type="entry name" value="MutL/Mlh/PMS"/>
</dbReference>
<protein>
    <recommendedName>
        <fullName evidence="6">DNA mismatch repair protein S5 domain-containing protein</fullName>
    </recommendedName>
</protein>
<dbReference type="PANTHER" id="PTHR10073">
    <property type="entry name" value="DNA MISMATCH REPAIR PROTEIN MLH, PMS, MUTL"/>
    <property type="match status" value="1"/>
</dbReference>
<dbReference type="InterPro" id="IPR014762">
    <property type="entry name" value="DNA_mismatch_repair_CS"/>
</dbReference>
<dbReference type="CDD" id="cd16926">
    <property type="entry name" value="HATPase_MutL-MLH-PMS-like"/>
    <property type="match status" value="1"/>
</dbReference>
<dbReference type="PANTHER" id="PTHR10073:SF12">
    <property type="entry name" value="DNA MISMATCH REPAIR PROTEIN MLH1"/>
    <property type="match status" value="1"/>
</dbReference>
<dbReference type="InterPro" id="IPR013507">
    <property type="entry name" value="DNA_mismatch_S5_2-like"/>
</dbReference>
<comment type="similarity">
    <text evidence="2">Belongs to the DNA mismatch repair MutL/HexB family.</text>
</comment>
<sequence>MAKIPGKIRKLEEVVINRIAAGEVIQRPSNALKELLENSLDAGSSNILVVVKSGGMKLLQIQDDGTGIRKDDLPIVCERFTTSKLEKFEDLQRIGTYGFRGEALASISHVAHLTIVTKTEDSPCAFRAEYSDGKLKQYPDHVVQNPKPCAGKQGTLIIVEDLFYNMETRRRALKSVAEEHNKIVDVVTKYAVHNAKVGFSLKKAGETMTEIRTPSRSSVLDNIKLLYGAAIARELVEIRCDDKTTGFTLNGYVSNANYSTKKLTFLLFINHRLVDSSGLRKSIESVYYNYLPKGSHPYVYLSIDIDPRNVDVNVHPTKHEVTFLHEDMIITSITNSVENVLLGSNHSRTFFVQSLLPGAAGPSTSTAASVNKSRFETSISSFLKDDTQAGRSSVVAAPKNLVRTDPKLQKLDKFLSSTPDPDMSVIRSFNDSPSRVGIFDTSEFQKNLSLRTPSVAHAPTASENAGKEPTKTRREIRLRSVRNMRQKVEEDSDKQLVTAFKNHTFVGCVDRSLALIQFELNLYICNTFKLSAELFYQKMLYDFGNFGRITIEDPITIKELVMIAIGTGEPCDENKTSEEVADEVHKILVGKAKMLDDYFRLSIDETGKLTAIPYILDNYFPSMEGIPNYIMNLARKVNWSNEQACFETFCHQTSLFYAVQPGSSEENDETTLNEHSWKWTIEHVVYPEIKKCLLPPKIFAEDSTVVLLTSLPDLYKVFERC</sequence>
<dbReference type="InterPro" id="IPR020568">
    <property type="entry name" value="Ribosomal_Su5_D2-typ_SF"/>
</dbReference>
<evidence type="ECO:0000256" key="2">
    <source>
        <dbReference type="ARBA" id="ARBA00006082"/>
    </source>
</evidence>
<comment type="subcellular location">
    <subcellularLocation>
        <location evidence="1">Nucleus</location>
    </subcellularLocation>
</comment>
<dbReference type="SUPFAM" id="SSF55874">
    <property type="entry name" value="ATPase domain of HSP90 chaperone/DNA topoisomerase II/histidine kinase"/>
    <property type="match status" value="1"/>
</dbReference>
<dbReference type="InterPro" id="IPR032189">
    <property type="entry name" value="Mlh1_C"/>
</dbReference>
<dbReference type="SUPFAM" id="SSF54211">
    <property type="entry name" value="Ribosomal protein S5 domain 2-like"/>
    <property type="match status" value="1"/>
</dbReference>
<feature type="domain" description="DNA mismatch repair protein S5" evidence="6">
    <location>
        <begin position="223"/>
        <end position="342"/>
    </location>
</feature>